<dbReference type="eggNOG" id="COG1913">
    <property type="taxonomic scope" value="Bacteria"/>
</dbReference>
<dbReference type="SUPFAM" id="SSF55486">
    <property type="entry name" value="Metalloproteases ('zincins'), catalytic domain"/>
    <property type="match status" value="1"/>
</dbReference>
<dbReference type="AlphaFoldDB" id="A4CLZ5"/>
<dbReference type="STRING" id="313596.RB2501_10192"/>
<evidence type="ECO:0000256" key="1">
    <source>
        <dbReference type="SAM" id="SignalP"/>
    </source>
</evidence>
<accession>A4CLZ5</accession>
<dbReference type="KEGG" id="rbi:RB2501_10192"/>
<gene>
    <name evidence="2" type="ordered locus">RB2501_10192</name>
</gene>
<name>A4CLZ5_ROBBH</name>
<dbReference type="Proteomes" id="UP000009049">
    <property type="component" value="Chromosome"/>
</dbReference>
<evidence type="ECO:0000313" key="2">
    <source>
        <dbReference type="EMBL" id="EAR14687.1"/>
    </source>
</evidence>
<dbReference type="OrthoDB" id="1121673at2"/>
<feature type="chain" id="PRO_5002666318" description="Membrane metalloprotease" evidence="1">
    <location>
        <begin position="25"/>
        <end position="269"/>
    </location>
</feature>
<sequence length="269" mass="29644">MTTKKYRILFTGLALLFLALTGCSKDEGPVEVPIDRSANLLATGDSAPDFLTNDDFDALRVQVAYVQGFRPLDESLDNVRDFLEDRTFKTDIQFEFLPLQSPGEESLSLQEIANLENENRTVFNEGNTLGMYIYFADAPADADMEDENIVTLGAVYRNTSMVIHATTIRDVTFRSNFLRVADVETATIGHEFGHLFGLVDLGTPEVNPHEDPEAPNHCNESDCLMRAQLEFGTGMTSMLEKRTAKGMAAVPALGPECILDLVQAGGRPN</sequence>
<feature type="signal peptide" evidence="1">
    <location>
        <begin position="1"/>
        <end position="24"/>
    </location>
</feature>
<evidence type="ECO:0000313" key="3">
    <source>
        <dbReference type="Proteomes" id="UP000009049"/>
    </source>
</evidence>
<keyword evidence="1" id="KW-0732">Signal</keyword>
<protein>
    <recommendedName>
        <fullName evidence="4">Membrane metalloprotease</fullName>
    </recommendedName>
</protein>
<dbReference type="PROSITE" id="PS51257">
    <property type="entry name" value="PROKAR_LIPOPROTEIN"/>
    <property type="match status" value="1"/>
</dbReference>
<evidence type="ECO:0008006" key="4">
    <source>
        <dbReference type="Google" id="ProtNLM"/>
    </source>
</evidence>
<dbReference type="EMBL" id="CP001712">
    <property type="protein sequence ID" value="EAR14687.1"/>
    <property type="molecule type" value="Genomic_DNA"/>
</dbReference>
<proteinExistence type="predicted"/>
<organism evidence="2 3">
    <name type="scientific">Robiginitalea biformata (strain ATCC BAA-864 / DSM 15991 / KCTC 12146 / HTCC2501)</name>
    <dbReference type="NCBI Taxonomy" id="313596"/>
    <lineage>
        <taxon>Bacteria</taxon>
        <taxon>Pseudomonadati</taxon>
        <taxon>Bacteroidota</taxon>
        <taxon>Flavobacteriia</taxon>
        <taxon>Flavobacteriales</taxon>
        <taxon>Flavobacteriaceae</taxon>
        <taxon>Robiginitalea</taxon>
    </lineage>
</organism>
<keyword evidence="3" id="KW-1185">Reference proteome</keyword>
<reference evidence="2 3" key="1">
    <citation type="journal article" date="2009" name="J. Bacteriol.">
        <title>Complete genome sequence of Robiginitalea biformata HTCC2501.</title>
        <authorList>
            <person name="Oh H.M."/>
            <person name="Giovannoni S.J."/>
            <person name="Lee K."/>
            <person name="Ferriera S."/>
            <person name="Johnson J."/>
            <person name="Cho J.C."/>
        </authorList>
    </citation>
    <scope>NUCLEOTIDE SEQUENCE [LARGE SCALE GENOMIC DNA]</scope>
    <source>
        <strain evidence="3">ATCC BAA-864 / HTCC2501 / KCTC 12146</strain>
    </source>
</reference>
<dbReference type="RefSeq" id="WP_015754008.1">
    <property type="nucleotide sequence ID" value="NC_013222.1"/>
</dbReference>
<dbReference type="HOGENOM" id="CLU_1048910_0_0_10"/>